<feature type="transmembrane region" description="Helical" evidence="6">
    <location>
        <begin position="348"/>
        <end position="371"/>
    </location>
</feature>
<organism evidence="7 8">
    <name type="scientific">Amniculicola lignicola CBS 123094</name>
    <dbReference type="NCBI Taxonomy" id="1392246"/>
    <lineage>
        <taxon>Eukaryota</taxon>
        <taxon>Fungi</taxon>
        <taxon>Dikarya</taxon>
        <taxon>Ascomycota</taxon>
        <taxon>Pezizomycotina</taxon>
        <taxon>Dothideomycetes</taxon>
        <taxon>Pleosporomycetidae</taxon>
        <taxon>Pleosporales</taxon>
        <taxon>Amniculicolaceae</taxon>
        <taxon>Amniculicola</taxon>
    </lineage>
</organism>
<feature type="transmembrane region" description="Helical" evidence="6">
    <location>
        <begin position="431"/>
        <end position="451"/>
    </location>
</feature>
<dbReference type="AlphaFoldDB" id="A0A6A5X580"/>
<protein>
    <submittedName>
        <fullName evidence="7">GABA permease</fullName>
    </submittedName>
</protein>
<dbReference type="GO" id="GO:0016020">
    <property type="term" value="C:membrane"/>
    <property type="evidence" value="ECO:0007669"/>
    <property type="project" value="UniProtKB-SubCell"/>
</dbReference>
<dbReference type="GO" id="GO:0022857">
    <property type="term" value="F:transmembrane transporter activity"/>
    <property type="evidence" value="ECO:0007669"/>
    <property type="project" value="InterPro"/>
</dbReference>
<evidence type="ECO:0000256" key="2">
    <source>
        <dbReference type="ARBA" id="ARBA00022448"/>
    </source>
</evidence>
<comment type="subcellular location">
    <subcellularLocation>
        <location evidence="1">Membrane</location>
        <topology evidence="1">Multi-pass membrane protein</topology>
    </subcellularLocation>
</comment>
<dbReference type="PIRSF" id="PIRSF006060">
    <property type="entry name" value="AA_transporter"/>
    <property type="match status" value="1"/>
</dbReference>
<dbReference type="OrthoDB" id="3257095at2759"/>
<reference evidence="7" key="1">
    <citation type="journal article" date="2020" name="Stud. Mycol.">
        <title>101 Dothideomycetes genomes: a test case for predicting lifestyles and emergence of pathogens.</title>
        <authorList>
            <person name="Haridas S."/>
            <person name="Albert R."/>
            <person name="Binder M."/>
            <person name="Bloem J."/>
            <person name="Labutti K."/>
            <person name="Salamov A."/>
            <person name="Andreopoulos B."/>
            <person name="Baker S."/>
            <person name="Barry K."/>
            <person name="Bills G."/>
            <person name="Bluhm B."/>
            <person name="Cannon C."/>
            <person name="Castanera R."/>
            <person name="Culley D."/>
            <person name="Daum C."/>
            <person name="Ezra D."/>
            <person name="Gonzalez J."/>
            <person name="Henrissat B."/>
            <person name="Kuo A."/>
            <person name="Liang C."/>
            <person name="Lipzen A."/>
            <person name="Lutzoni F."/>
            <person name="Magnuson J."/>
            <person name="Mondo S."/>
            <person name="Nolan M."/>
            <person name="Ohm R."/>
            <person name="Pangilinan J."/>
            <person name="Park H.-J."/>
            <person name="Ramirez L."/>
            <person name="Alfaro M."/>
            <person name="Sun H."/>
            <person name="Tritt A."/>
            <person name="Yoshinaga Y."/>
            <person name="Zwiers L.-H."/>
            <person name="Turgeon B."/>
            <person name="Goodwin S."/>
            <person name="Spatafora J."/>
            <person name="Crous P."/>
            <person name="Grigoriev I."/>
        </authorList>
    </citation>
    <scope>NUCLEOTIDE SEQUENCE</scope>
    <source>
        <strain evidence="7">CBS 123094</strain>
    </source>
</reference>
<dbReference type="EMBL" id="ML977556">
    <property type="protein sequence ID" value="KAF2007964.1"/>
    <property type="molecule type" value="Genomic_DNA"/>
</dbReference>
<dbReference type="PANTHER" id="PTHR45649">
    <property type="entry name" value="AMINO-ACID PERMEASE BAT1"/>
    <property type="match status" value="1"/>
</dbReference>
<feature type="transmembrane region" description="Helical" evidence="6">
    <location>
        <begin position="66"/>
        <end position="86"/>
    </location>
</feature>
<evidence type="ECO:0000256" key="5">
    <source>
        <dbReference type="ARBA" id="ARBA00023136"/>
    </source>
</evidence>
<evidence type="ECO:0000256" key="1">
    <source>
        <dbReference type="ARBA" id="ARBA00004141"/>
    </source>
</evidence>
<feature type="transmembrane region" description="Helical" evidence="6">
    <location>
        <begin position="261"/>
        <end position="280"/>
    </location>
</feature>
<proteinExistence type="predicted"/>
<evidence type="ECO:0000313" key="8">
    <source>
        <dbReference type="Proteomes" id="UP000799779"/>
    </source>
</evidence>
<evidence type="ECO:0000256" key="4">
    <source>
        <dbReference type="ARBA" id="ARBA00022989"/>
    </source>
</evidence>
<dbReference type="PANTHER" id="PTHR45649:SF4">
    <property type="entry name" value="TRANSPORTER, PUTATIVE (EUROFUNG)-RELATED"/>
    <property type="match status" value="1"/>
</dbReference>
<feature type="transmembrane region" description="Helical" evidence="6">
    <location>
        <begin position="502"/>
        <end position="522"/>
    </location>
</feature>
<feature type="transmembrane region" description="Helical" evidence="6">
    <location>
        <begin position="472"/>
        <end position="490"/>
    </location>
</feature>
<keyword evidence="3 6" id="KW-0812">Transmembrane</keyword>
<evidence type="ECO:0000256" key="3">
    <source>
        <dbReference type="ARBA" id="ARBA00022692"/>
    </source>
</evidence>
<dbReference type="Proteomes" id="UP000799779">
    <property type="component" value="Unassembled WGS sequence"/>
</dbReference>
<dbReference type="Gene3D" id="1.20.1740.10">
    <property type="entry name" value="Amino acid/polyamine transporter I"/>
    <property type="match status" value="1"/>
</dbReference>
<evidence type="ECO:0000313" key="7">
    <source>
        <dbReference type="EMBL" id="KAF2007964.1"/>
    </source>
</evidence>
<keyword evidence="2" id="KW-0813">Transport</keyword>
<feature type="transmembrane region" description="Helical" evidence="6">
    <location>
        <begin position="159"/>
        <end position="180"/>
    </location>
</feature>
<feature type="transmembrane region" description="Helical" evidence="6">
    <location>
        <begin position="405"/>
        <end position="425"/>
    </location>
</feature>
<keyword evidence="5 6" id="KW-0472">Membrane</keyword>
<evidence type="ECO:0000256" key="6">
    <source>
        <dbReference type="SAM" id="Phobius"/>
    </source>
</evidence>
<keyword evidence="8" id="KW-1185">Reference proteome</keyword>
<gene>
    <name evidence="7" type="ORF">P154DRAFT_541253</name>
</gene>
<dbReference type="InterPro" id="IPR002293">
    <property type="entry name" value="AA/rel_permease1"/>
</dbReference>
<keyword evidence="4 6" id="KW-1133">Transmembrane helix</keyword>
<feature type="transmembrane region" description="Helical" evidence="6">
    <location>
        <begin position="301"/>
        <end position="328"/>
    </location>
</feature>
<dbReference type="Pfam" id="PF13520">
    <property type="entry name" value="AA_permease_2"/>
    <property type="match status" value="1"/>
</dbReference>
<sequence>MADSAPTAETVGSAVEVHKTKSSFDIIEDRDVDDVYSRANPGRKGFTKYDQKDMWRMGKVQELRRSYRPLSALSFAVILCAVWEYLLISNEVGLRNGGLAGLFWTYIWTFVGFGFVEMSLAEMASMAPISGGQYHWVSEFSPPKYQQFLSYMVGWMSTLSWQAGNASGSMLTGTMIQALLSVNNPDTYIAESWHGTLLAFAMVAVIFVVNIWGAELWSQIQNFLLILHTLGFLVIIITLWVMAPHRSAKDVFTSFTEEGGWGNIGLSLMVGQLTSIYSLLGSDATAHMAEEVRDAGRYVPISLFWSYIVNGLMAIIFLITYVFCIPSVHEALNNPTGFPFIYVFQQALNTSGVNALVIIVLILVIAANVSFNASTARQTFAFARDKGLPFSTWIGAVRNEIPANAIALTCVITMLLSLINIGSSIAFEAMISLQVVALMCTYAVSISCVLYRRIVHPDLIPNARWSLGKWGVGVNCVGLLYVTQAAFWSFWPPQKEIQIDSFNWAVVLFVLLVGLSLGMYGWRGRKEYKGPVADIRAAKVD</sequence>
<accession>A0A6A5X580</accession>
<name>A0A6A5X580_9PLEO</name>
<feature type="transmembrane region" description="Helical" evidence="6">
    <location>
        <begin position="192"/>
        <end position="211"/>
    </location>
</feature>
<feature type="transmembrane region" description="Helical" evidence="6">
    <location>
        <begin position="98"/>
        <end position="116"/>
    </location>
</feature>
<feature type="transmembrane region" description="Helical" evidence="6">
    <location>
        <begin position="223"/>
        <end position="241"/>
    </location>
</feature>